<proteinExistence type="predicted"/>
<dbReference type="Proteomes" id="UP000824260">
    <property type="component" value="Unassembled WGS sequence"/>
</dbReference>
<reference evidence="1" key="2">
    <citation type="journal article" date="2021" name="PeerJ">
        <title>Extensive microbial diversity within the chicken gut microbiome revealed by metagenomics and culture.</title>
        <authorList>
            <person name="Gilroy R."/>
            <person name="Ravi A."/>
            <person name="Getino M."/>
            <person name="Pursley I."/>
            <person name="Horton D.L."/>
            <person name="Alikhan N.F."/>
            <person name="Baker D."/>
            <person name="Gharbi K."/>
            <person name="Hall N."/>
            <person name="Watson M."/>
            <person name="Adriaenssens E.M."/>
            <person name="Foster-Nyarko E."/>
            <person name="Jarju S."/>
            <person name="Secka A."/>
            <person name="Antonio M."/>
            <person name="Oren A."/>
            <person name="Chaudhuri R.R."/>
            <person name="La Ragione R."/>
            <person name="Hildebrand F."/>
            <person name="Pallen M.J."/>
        </authorList>
    </citation>
    <scope>NUCLEOTIDE SEQUENCE</scope>
    <source>
        <strain evidence="1">ChiSjej6B24-2974</strain>
    </source>
</reference>
<reference evidence="1" key="1">
    <citation type="submission" date="2020-10" db="EMBL/GenBank/DDBJ databases">
        <authorList>
            <person name="Gilroy R."/>
        </authorList>
    </citation>
    <scope>NUCLEOTIDE SEQUENCE</scope>
    <source>
        <strain evidence="1">ChiSjej6B24-2974</strain>
    </source>
</reference>
<gene>
    <name evidence="1" type="ORF">IAA52_03765</name>
</gene>
<evidence type="ECO:0000313" key="2">
    <source>
        <dbReference type="Proteomes" id="UP000824260"/>
    </source>
</evidence>
<name>A0A9D0ZKM8_9FIRM</name>
<organism evidence="1 2">
    <name type="scientific">Candidatus Pullichristensenella stercorigallinarum</name>
    <dbReference type="NCBI Taxonomy" id="2840909"/>
    <lineage>
        <taxon>Bacteria</taxon>
        <taxon>Bacillati</taxon>
        <taxon>Bacillota</taxon>
        <taxon>Clostridia</taxon>
        <taxon>Candidatus Pullichristensenella</taxon>
    </lineage>
</organism>
<evidence type="ECO:0000313" key="1">
    <source>
        <dbReference type="EMBL" id="HIQ82198.1"/>
    </source>
</evidence>
<dbReference type="EMBL" id="DVFZ01000036">
    <property type="protein sequence ID" value="HIQ82198.1"/>
    <property type="molecule type" value="Genomic_DNA"/>
</dbReference>
<comment type="caution">
    <text evidence="1">The sequence shown here is derived from an EMBL/GenBank/DDBJ whole genome shotgun (WGS) entry which is preliminary data.</text>
</comment>
<dbReference type="AlphaFoldDB" id="A0A9D0ZKM8"/>
<accession>A0A9D0ZKM8</accession>
<sequence length="121" mass="12880">MADEIGAWLPAGIGEGFEANADAAIQPLRRLLGQMSDFSALFDPAPLALDVNTRIADHMDAAAENNAQYALFDRLLSAIQSLENLQFAMYINDTRIATATAGAADSVSGTRLNLKNRGLAL</sequence>
<protein>
    <submittedName>
        <fullName evidence="1">Uncharacterized protein</fullName>
    </submittedName>
</protein>